<evidence type="ECO:0000256" key="8">
    <source>
        <dbReference type="ARBA" id="ARBA00023136"/>
    </source>
</evidence>
<dbReference type="PANTHER" id="PTHR43531:SF14">
    <property type="entry name" value="METHYL-ACCEPTING CHEMOTAXIS PROTEIN I-RELATED"/>
    <property type="match status" value="1"/>
</dbReference>
<dbReference type="GO" id="GO:0006935">
    <property type="term" value="P:chemotaxis"/>
    <property type="evidence" value="ECO:0007669"/>
    <property type="project" value="UniProtKB-KW"/>
</dbReference>
<feature type="domain" description="Methyl-accepting transducer" evidence="13">
    <location>
        <begin position="269"/>
        <end position="498"/>
    </location>
</feature>
<evidence type="ECO:0000313" key="16">
    <source>
        <dbReference type="EMBL" id="SFC87966.1"/>
    </source>
</evidence>
<dbReference type="CDD" id="cd06225">
    <property type="entry name" value="HAMP"/>
    <property type="match status" value="1"/>
</dbReference>
<comment type="similarity">
    <text evidence="10">Belongs to the methyl-accepting chemotaxis (MCP) protein family.</text>
</comment>
<evidence type="ECO:0000313" key="18">
    <source>
        <dbReference type="Proteomes" id="UP000182314"/>
    </source>
</evidence>
<keyword evidence="3" id="KW-0488">Methylation</keyword>
<evidence type="ECO:0000256" key="5">
    <source>
        <dbReference type="ARBA" id="ARBA00022519"/>
    </source>
</evidence>
<dbReference type="InterPro" id="IPR003122">
    <property type="entry name" value="Tar_rcpt_lig-bd"/>
</dbReference>
<keyword evidence="6 12" id="KW-0812">Transmembrane</keyword>
<evidence type="ECO:0000256" key="4">
    <source>
        <dbReference type="ARBA" id="ARBA00022500"/>
    </source>
</evidence>
<dbReference type="RefSeq" id="WP_064563675.1">
    <property type="nucleotide sequence ID" value="NZ_CP014007.2"/>
</dbReference>
<dbReference type="PROSITE" id="PS50111">
    <property type="entry name" value="CHEMOTAXIS_TRANSDUC_2"/>
    <property type="match status" value="1"/>
</dbReference>
<reference evidence="16 18" key="1">
    <citation type="submission" date="2016-10" db="EMBL/GenBank/DDBJ databases">
        <authorList>
            <person name="Varghese N."/>
            <person name="Submissions S."/>
        </authorList>
    </citation>
    <scope>NUCLEOTIDE SEQUENCE [LARGE SCALE GENOMIC DNA]</scope>
    <source>
        <strain evidence="16 18">CGMCC 1.7012</strain>
    </source>
</reference>
<dbReference type="SMART" id="SM00283">
    <property type="entry name" value="MA"/>
    <property type="match status" value="1"/>
</dbReference>
<name>A0AA94H5X3_9ENTR</name>
<dbReference type="AlphaFoldDB" id="A0AA94H5X3"/>
<evidence type="ECO:0000256" key="12">
    <source>
        <dbReference type="SAM" id="Phobius"/>
    </source>
</evidence>
<dbReference type="GO" id="GO:0007165">
    <property type="term" value="P:signal transduction"/>
    <property type="evidence" value="ECO:0007669"/>
    <property type="project" value="UniProtKB-KW"/>
</dbReference>
<dbReference type="Gene3D" id="1.20.120.30">
    <property type="entry name" value="Aspartate receptor, ligand-binding domain"/>
    <property type="match status" value="1"/>
</dbReference>
<keyword evidence="7 12" id="KW-1133">Transmembrane helix</keyword>
<dbReference type="InterPro" id="IPR004090">
    <property type="entry name" value="Chemotax_Me-accpt_rcpt"/>
</dbReference>
<dbReference type="PRINTS" id="PR00260">
    <property type="entry name" value="CHEMTRNSDUCR"/>
</dbReference>
<evidence type="ECO:0000259" key="14">
    <source>
        <dbReference type="PROSITE" id="PS50885"/>
    </source>
</evidence>
<protein>
    <submittedName>
        <fullName evidence="15">HAMP domain-containing protein</fullName>
    </submittedName>
    <submittedName>
        <fullName evidence="16">Methyl-accepting chemotaxis protein</fullName>
    </submittedName>
</protein>
<dbReference type="PANTHER" id="PTHR43531">
    <property type="entry name" value="PROTEIN ICFG"/>
    <property type="match status" value="1"/>
</dbReference>
<dbReference type="Pfam" id="PF02203">
    <property type="entry name" value="TarH"/>
    <property type="match status" value="1"/>
</dbReference>
<organism evidence="16 18">
    <name type="scientific">Kosakonia oryzae</name>
    <dbReference type="NCBI Taxonomy" id="497725"/>
    <lineage>
        <taxon>Bacteria</taxon>
        <taxon>Pseudomonadati</taxon>
        <taxon>Pseudomonadota</taxon>
        <taxon>Gammaproteobacteria</taxon>
        <taxon>Enterobacterales</taxon>
        <taxon>Enterobacteriaceae</taxon>
        <taxon>Kosakonia</taxon>
    </lineage>
</organism>
<dbReference type="InterPro" id="IPR004089">
    <property type="entry name" value="MCPsignal_dom"/>
</dbReference>
<feature type="transmembrane region" description="Helical" evidence="12">
    <location>
        <begin position="12"/>
        <end position="32"/>
    </location>
</feature>
<keyword evidence="2" id="KW-1003">Cell membrane</keyword>
<comment type="subcellular location">
    <subcellularLocation>
        <location evidence="1">Cell inner membrane</location>
        <topology evidence="1">Multi-pass membrane protein</topology>
    </subcellularLocation>
</comment>
<dbReference type="PROSITE" id="PS50885">
    <property type="entry name" value="HAMP"/>
    <property type="match status" value="1"/>
</dbReference>
<evidence type="ECO:0000256" key="9">
    <source>
        <dbReference type="ARBA" id="ARBA00023224"/>
    </source>
</evidence>
<proteinExistence type="inferred from homology"/>
<dbReference type="Gene3D" id="1.10.287.950">
    <property type="entry name" value="Methyl-accepting chemotaxis protein"/>
    <property type="match status" value="1"/>
</dbReference>
<gene>
    <name evidence="15" type="ORF">AWR26_03650</name>
    <name evidence="16" type="ORF">SAMN05216286_3581</name>
</gene>
<evidence type="ECO:0000256" key="7">
    <source>
        <dbReference type="ARBA" id="ARBA00022989"/>
    </source>
</evidence>
<reference evidence="15 17" key="2">
    <citation type="submission" date="2021-03" db="EMBL/GenBank/DDBJ databases">
        <authorList>
            <person name="Li Y."/>
            <person name="Li S."/>
            <person name="Chen M."/>
            <person name="Peng G."/>
            <person name="Tan Z."/>
            <person name="An Q."/>
        </authorList>
    </citation>
    <scope>NUCLEOTIDE SEQUENCE [LARGE SCALE GENOMIC DNA]</scope>
    <source>
        <strain evidence="15 17">Ola 51</strain>
    </source>
</reference>
<evidence type="ECO:0000313" key="17">
    <source>
        <dbReference type="Proteomes" id="UP000078227"/>
    </source>
</evidence>
<dbReference type="InterPro" id="IPR035440">
    <property type="entry name" value="4HB_MCP_dom_sf"/>
</dbReference>
<dbReference type="SUPFAM" id="SSF47170">
    <property type="entry name" value="Aspartate receptor, ligand-binding domain"/>
    <property type="match status" value="1"/>
</dbReference>
<dbReference type="Pfam" id="PF00672">
    <property type="entry name" value="HAMP"/>
    <property type="match status" value="1"/>
</dbReference>
<keyword evidence="4" id="KW-0145">Chemotaxis</keyword>
<keyword evidence="17" id="KW-1185">Reference proteome</keyword>
<dbReference type="SMART" id="SM00304">
    <property type="entry name" value="HAMP"/>
    <property type="match status" value="1"/>
</dbReference>
<dbReference type="Proteomes" id="UP000182314">
    <property type="component" value="Unassembled WGS sequence"/>
</dbReference>
<dbReference type="Pfam" id="PF00015">
    <property type="entry name" value="MCPsignal"/>
    <property type="match status" value="1"/>
</dbReference>
<dbReference type="GO" id="GO:0004888">
    <property type="term" value="F:transmembrane signaling receptor activity"/>
    <property type="evidence" value="ECO:0007669"/>
    <property type="project" value="InterPro"/>
</dbReference>
<dbReference type="KEGG" id="kor:AWR26_03650"/>
<feature type="transmembrane region" description="Helical" evidence="12">
    <location>
        <begin position="188"/>
        <end position="210"/>
    </location>
</feature>
<dbReference type="Proteomes" id="UP000078227">
    <property type="component" value="Chromosome"/>
</dbReference>
<dbReference type="EMBL" id="FOKO01000004">
    <property type="protein sequence ID" value="SFC87966.1"/>
    <property type="molecule type" value="Genomic_DNA"/>
</dbReference>
<evidence type="ECO:0000256" key="10">
    <source>
        <dbReference type="ARBA" id="ARBA00029447"/>
    </source>
</evidence>
<sequence length="532" mass="57421">MKNISVRVALSGAISIFVLIIVAISSVGFFAFTRSTNTTEFIHNSDSRVILINDIYKDSARTRAGFALVYASLLKEGKTEAWVFKNIQTTHERMLANLRKFETLPVMDSRDEEIKTELVTSAGALNTLLDKAEQLLKAGDVQSYYDVNVQQIDKAGGRFSAALEKYQKSTNETVNNLMDEQQRQYHQLLWIMFIGLLLALLISVAVLYVLRNVILRPLNYAVEHLDIVAKGDLTTNIQVAGNNEIGKLLNAIRGMQESLRNLVAQVRNGVDEIHVGSREIAAGNLDLSSRTEEQASSLEETAASMEQLASIVKQNADNAYQANLLALKASDIAESGGKAVSEVVQTMNEIATSSSKIADIVSMIDSISFQTNILALNAAVEAARAGEQGKGFAVVASEVRTLAQRSASAAKEIKDLIQNSTDRVNAGTEQVGRAGAAMLEIVTSVKHVTDTVAEISHASREQATGIDQVNLAVSQMDGVTQQNASLVEQAAAAANSLELQASALAEAISTFRVNNEAANRSSDRLTVAYTPS</sequence>
<keyword evidence="5" id="KW-0997">Cell inner membrane</keyword>
<dbReference type="EMBL" id="CP014007">
    <property type="protein sequence ID" value="ANI81289.1"/>
    <property type="molecule type" value="Genomic_DNA"/>
</dbReference>
<evidence type="ECO:0000256" key="1">
    <source>
        <dbReference type="ARBA" id="ARBA00004429"/>
    </source>
</evidence>
<feature type="domain" description="HAMP" evidence="14">
    <location>
        <begin position="212"/>
        <end position="264"/>
    </location>
</feature>
<dbReference type="SUPFAM" id="SSF58104">
    <property type="entry name" value="Methyl-accepting chemotaxis protein (MCP) signaling domain"/>
    <property type="match status" value="1"/>
</dbReference>
<dbReference type="FunFam" id="1.10.287.950:FF:000001">
    <property type="entry name" value="Methyl-accepting chemotaxis sensory transducer"/>
    <property type="match status" value="1"/>
</dbReference>
<evidence type="ECO:0000259" key="13">
    <source>
        <dbReference type="PROSITE" id="PS50111"/>
    </source>
</evidence>
<dbReference type="InterPro" id="IPR051310">
    <property type="entry name" value="MCP_chemotaxis"/>
</dbReference>
<evidence type="ECO:0000256" key="11">
    <source>
        <dbReference type="PROSITE-ProRule" id="PRU00284"/>
    </source>
</evidence>
<dbReference type="GO" id="GO:0005886">
    <property type="term" value="C:plasma membrane"/>
    <property type="evidence" value="ECO:0007669"/>
    <property type="project" value="UniProtKB-SubCell"/>
</dbReference>
<accession>A0AA94H5X3</accession>
<evidence type="ECO:0000256" key="6">
    <source>
        <dbReference type="ARBA" id="ARBA00022692"/>
    </source>
</evidence>
<evidence type="ECO:0000256" key="2">
    <source>
        <dbReference type="ARBA" id="ARBA00022475"/>
    </source>
</evidence>
<evidence type="ECO:0000313" key="15">
    <source>
        <dbReference type="EMBL" id="ANI81289.1"/>
    </source>
</evidence>
<dbReference type="CDD" id="cd11386">
    <property type="entry name" value="MCP_signal"/>
    <property type="match status" value="1"/>
</dbReference>
<keyword evidence="8 12" id="KW-0472">Membrane</keyword>
<keyword evidence="9 11" id="KW-0807">Transducer</keyword>
<dbReference type="InterPro" id="IPR003660">
    <property type="entry name" value="HAMP_dom"/>
</dbReference>
<evidence type="ECO:0000256" key="3">
    <source>
        <dbReference type="ARBA" id="ARBA00022481"/>
    </source>
</evidence>